<feature type="region of interest" description="Actin-binding" evidence="16">
    <location>
        <begin position="557"/>
        <end position="579"/>
    </location>
</feature>
<keyword evidence="8" id="KW-0378">Hydrolase</keyword>
<dbReference type="InterPro" id="IPR036028">
    <property type="entry name" value="SH3-like_dom_sf"/>
</dbReference>
<feature type="domain" description="SH3" evidence="18">
    <location>
        <begin position="1129"/>
        <end position="1188"/>
    </location>
</feature>
<keyword evidence="6" id="KW-0677">Repeat</keyword>
<feature type="domain" description="TH1" evidence="20">
    <location>
        <begin position="742"/>
        <end position="942"/>
    </location>
</feature>
<feature type="region of interest" description="Disordered" evidence="17">
    <location>
        <begin position="1188"/>
        <end position="1224"/>
    </location>
</feature>
<keyword evidence="22" id="KW-1185">Reference proteome</keyword>
<feature type="domain" description="Myosin motor" evidence="19">
    <location>
        <begin position="71"/>
        <end position="684"/>
    </location>
</feature>
<feature type="compositionally biased region" description="Low complexity" evidence="17">
    <location>
        <begin position="1011"/>
        <end position="1030"/>
    </location>
</feature>
<comment type="caution">
    <text evidence="21">The sequence shown here is derived from an EMBL/GenBank/DDBJ whole genome shotgun (WGS) entry which is preliminary data.</text>
</comment>
<evidence type="ECO:0000256" key="3">
    <source>
        <dbReference type="ARBA" id="ARBA00022443"/>
    </source>
</evidence>
<dbReference type="FunFam" id="1.20.5.4820:FF:000004">
    <property type="entry name" value="Myosin IE"/>
    <property type="match status" value="1"/>
</dbReference>
<dbReference type="InterPro" id="IPR027417">
    <property type="entry name" value="P-loop_NTPase"/>
</dbReference>
<keyword evidence="12 16" id="KW-0009">Actin-binding</keyword>
<dbReference type="OrthoDB" id="6108017at2759"/>
<evidence type="ECO:0000256" key="11">
    <source>
        <dbReference type="ARBA" id="ARBA00023175"/>
    </source>
</evidence>
<keyword evidence="13" id="KW-0206">Cytoskeleton</keyword>
<dbReference type="PROSITE" id="PS51757">
    <property type="entry name" value="TH1"/>
    <property type="match status" value="1"/>
</dbReference>
<evidence type="ECO:0000256" key="4">
    <source>
        <dbReference type="ARBA" id="ARBA00022490"/>
    </source>
</evidence>
<dbReference type="SUPFAM" id="SSF50044">
    <property type="entry name" value="SH3-domain"/>
    <property type="match status" value="1"/>
</dbReference>
<evidence type="ECO:0000256" key="10">
    <source>
        <dbReference type="ARBA" id="ARBA00023123"/>
    </source>
</evidence>
<evidence type="ECO:0000259" key="18">
    <source>
        <dbReference type="PROSITE" id="PS50002"/>
    </source>
</evidence>
<comment type="subcellular location">
    <subcellularLocation>
        <location evidence="1">Cytoplasm</location>
        <location evidence="1">Cytoskeleton</location>
        <location evidence="1">Actin patch</location>
    </subcellularLocation>
</comment>
<evidence type="ECO:0000256" key="7">
    <source>
        <dbReference type="ARBA" id="ARBA00022741"/>
    </source>
</evidence>
<dbReference type="CDD" id="cd11856">
    <property type="entry name" value="SH3_p47phox_like"/>
    <property type="match status" value="1"/>
</dbReference>
<evidence type="ECO:0000256" key="12">
    <source>
        <dbReference type="ARBA" id="ARBA00023203"/>
    </source>
</evidence>
<feature type="region of interest" description="Disordered" evidence="17">
    <location>
        <begin position="1"/>
        <end position="29"/>
    </location>
</feature>
<dbReference type="FunFam" id="1.20.58.530:FF:000007">
    <property type="entry name" value="Myosin IE"/>
    <property type="match status" value="1"/>
</dbReference>
<dbReference type="GO" id="GO:0016787">
    <property type="term" value="F:hydrolase activity"/>
    <property type="evidence" value="ECO:0007669"/>
    <property type="project" value="UniProtKB-KW"/>
</dbReference>
<gene>
    <name evidence="21" type="ORF">VP01_227g11</name>
</gene>
<keyword evidence="9 16" id="KW-0067">ATP-binding</keyword>
<feature type="compositionally biased region" description="Low complexity" evidence="17">
    <location>
        <begin position="1100"/>
        <end position="1111"/>
    </location>
</feature>
<dbReference type="PANTHER" id="PTHR13140:SF837">
    <property type="entry name" value="MYOSIN-3-RELATED"/>
    <property type="match status" value="1"/>
</dbReference>
<dbReference type="FunFam" id="1.10.10.820:FF:000001">
    <property type="entry name" value="Myosin heavy chain"/>
    <property type="match status" value="1"/>
</dbReference>
<dbReference type="VEuPathDB" id="FungiDB:VP01_227g11"/>
<dbReference type="Gene3D" id="2.30.30.40">
    <property type="entry name" value="SH3 Domains"/>
    <property type="match status" value="1"/>
</dbReference>
<dbReference type="SMART" id="SM00242">
    <property type="entry name" value="MYSc"/>
    <property type="match status" value="1"/>
</dbReference>
<reference evidence="21 22" key="1">
    <citation type="submission" date="2015-08" db="EMBL/GenBank/DDBJ databases">
        <title>Next Generation Sequencing and Analysis of the Genome of Puccinia sorghi L Schw, the Causal Agent of Maize Common Rust.</title>
        <authorList>
            <person name="Rochi L."/>
            <person name="Burguener G."/>
            <person name="Darino M."/>
            <person name="Turjanski A."/>
            <person name="Kreff E."/>
            <person name="Dieguez M.J."/>
            <person name="Sacco F."/>
        </authorList>
    </citation>
    <scope>NUCLEOTIDE SEQUENCE [LARGE SCALE GENOMIC DNA]</scope>
    <source>
        <strain evidence="21 22">RO10H11247</strain>
    </source>
</reference>
<keyword evidence="11 16" id="KW-0505">Motor protein</keyword>
<dbReference type="InterPro" id="IPR010926">
    <property type="entry name" value="Myosin_TH1"/>
</dbReference>
<evidence type="ECO:0000256" key="6">
    <source>
        <dbReference type="ARBA" id="ARBA00022737"/>
    </source>
</evidence>
<feature type="compositionally biased region" description="Basic residues" evidence="17">
    <location>
        <begin position="1"/>
        <end position="11"/>
    </location>
</feature>
<evidence type="ECO:0000313" key="22">
    <source>
        <dbReference type="Proteomes" id="UP000037035"/>
    </source>
</evidence>
<feature type="compositionally biased region" description="Polar residues" evidence="17">
    <location>
        <begin position="1261"/>
        <end position="1276"/>
    </location>
</feature>
<evidence type="ECO:0000256" key="1">
    <source>
        <dbReference type="ARBA" id="ARBA00004134"/>
    </source>
</evidence>
<dbReference type="Pfam" id="PF00063">
    <property type="entry name" value="Myosin_head"/>
    <property type="match status" value="1"/>
</dbReference>
<dbReference type="InterPro" id="IPR001609">
    <property type="entry name" value="Myosin_head_motor_dom-like"/>
</dbReference>
<dbReference type="Pfam" id="PF14604">
    <property type="entry name" value="SH3_9"/>
    <property type="match status" value="1"/>
</dbReference>
<comment type="function">
    <text evidence="14">Type-I myosin implicated in the organization of the actin cytoskeleton. Required for proper actin cytoskeleton polarization. At the cell cortex, assembles in patch-like structures together with proteins from the actin-polymerizing machinery and promotes actin assembly. Functions as actin nucleation-promoting factor (NPF) for the Arp2/3 complex.</text>
</comment>
<dbReference type="GO" id="GO:0006897">
    <property type="term" value="P:endocytosis"/>
    <property type="evidence" value="ECO:0007669"/>
    <property type="project" value="TreeGrafter"/>
</dbReference>
<evidence type="ECO:0000256" key="14">
    <source>
        <dbReference type="ARBA" id="ARBA00025586"/>
    </source>
</evidence>
<dbReference type="Gene3D" id="1.20.5.4820">
    <property type="match status" value="1"/>
</dbReference>
<dbReference type="Pfam" id="PF06017">
    <property type="entry name" value="Myosin_TH1"/>
    <property type="match status" value="1"/>
</dbReference>
<comment type="similarity">
    <text evidence="2 16">Belongs to the TRAFAC class myosin-kinesin ATPase superfamily. Myosin family.</text>
</comment>
<dbReference type="GO" id="GO:0030479">
    <property type="term" value="C:actin cortical patch"/>
    <property type="evidence" value="ECO:0007669"/>
    <property type="project" value="UniProtKB-SubCell"/>
</dbReference>
<dbReference type="InterPro" id="IPR036961">
    <property type="entry name" value="Kinesin_motor_dom_sf"/>
</dbReference>
<dbReference type="FunFam" id="1.20.120.720:FF:000015">
    <property type="entry name" value="Myosin I"/>
    <property type="match status" value="1"/>
</dbReference>
<evidence type="ECO:0000256" key="9">
    <source>
        <dbReference type="ARBA" id="ARBA00022840"/>
    </source>
</evidence>
<dbReference type="InterPro" id="IPR036072">
    <property type="entry name" value="MYSc_Myo1"/>
</dbReference>
<feature type="region of interest" description="Disordered" evidence="17">
    <location>
        <begin position="999"/>
        <end position="1127"/>
    </location>
</feature>
<evidence type="ECO:0000256" key="5">
    <source>
        <dbReference type="ARBA" id="ARBA00022553"/>
    </source>
</evidence>
<proteinExistence type="inferred from homology"/>
<accession>A0A0L6V8B4</accession>
<dbReference type="Gene3D" id="3.40.850.10">
    <property type="entry name" value="Kinesin motor domain"/>
    <property type="match status" value="1"/>
</dbReference>
<dbReference type="GO" id="GO:0051015">
    <property type="term" value="F:actin filament binding"/>
    <property type="evidence" value="ECO:0007669"/>
    <property type="project" value="TreeGrafter"/>
</dbReference>
<evidence type="ECO:0000313" key="21">
    <source>
        <dbReference type="EMBL" id="KNZ56954.1"/>
    </source>
</evidence>
<evidence type="ECO:0000256" key="13">
    <source>
        <dbReference type="ARBA" id="ARBA00023212"/>
    </source>
</evidence>
<dbReference type="PROSITE" id="PS51456">
    <property type="entry name" value="MYOSIN_MOTOR"/>
    <property type="match status" value="1"/>
</dbReference>
<feature type="compositionally biased region" description="Basic and acidic residues" evidence="17">
    <location>
        <begin position="12"/>
        <end position="21"/>
    </location>
</feature>
<evidence type="ECO:0000256" key="8">
    <source>
        <dbReference type="ARBA" id="ARBA00022801"/>
    </source>
</evidence>
<protein>
    <submittedName>
        <fullName evidence="21">Myosin I</fullName>
    </submittedName>
</protein>
<feature type="compositionally biased region" description="Low complexity" evidence="17">
    <location>
        <begin position="1188"/>
        <end position="1197"/>
    </location>
</feature>
<organism evidence="21 22">
    <name type="scientific">Puccinia sorghi</name>
    <dbReference type="NCBI Taxonomy" id="27349"/>
    <lineage>
        <taxon>Eukaryota</taxon>
        <taxon>Fungi</taxon>
        <taxon>Dikarya</taxon>
        <taxon>Basidiomycota</taxon>
        <taxon>Pucciniomycotina</taxon>
        <taxon>Pucciniomycetes</taxon>
        <taxon>Pucciniales</taxon>
        <taxon>Pucciniaceae</taxon>
        <taxon>Puccinia</taxon>
    </lineage>
</organism>
<feature type="compositionally biased region" description="Pro residues" evidence="17">
    <location>
        <begin position="1049"/>
        <end position="1059"/>
    </location>
</feature>
<feature type="compositionally biased region" description="Pro residues" evidence="17">
    <location>
        <begin position="1112"/>
        <end position="1124"/>
    </location>
</feature>
<dbReference type="SUPFAM" id="SSF52540">
    <property type="entry name" value="P-loop containing nucleoside triphosphate hydrolases"/>
    <property type="match status" value="1"/>
</dbReference>
<keyword evidence="7 16" id="KW-0547">Nucleotide-binding</keyword>
<keyword evidence="4" id="KW-0963">Cytoplasm</keyword>
<dbReference type="GO" id="GO:0000146">
    <property type="term" value="F:microfilament motor activity"/>
    <property type="evidence" value="ECO:0007669"/>
    <property type="project" value="TreeGrafter"/>
</dbReference>
<dbReference type="GO" id="GO:0051666">
    <property type="term" value="P:actin cortical patch localization"/>
    <property type="evidence" value="ECO:0007669"/>
    <property type="project" value="TreeGrafter"/>
</dbReference>
<dbReference type="PANTHER" id="PTHR13140">
    <property type="entry name" value="MYOSIN"/>
    <property type="match status" value="1"/>
</dbReference>
<feature type="compositionally biased region" description="Pro residues" evidence="17">
    <location>
        <begin position="1283"/>
        <end position="1297"/>
    </location>
</feature>
<dbReference type="CDD" id="cd01378">
    <property type="entry name" value="MYSc_Myo1"/>
    <property type="match status" value="1"/>
</dbReference>
<dbReference type="Proteomes" id="UP000037035">
    <property type="component" value="Unassembled WGS sequence"/>
</dbReference>
<dbReference type="SMR" id="A0A0L6V8B4"/>
<feature type="compositionally biased region" description="Pro residues" evidence="17">
    <location>
        <begin position="1031"/>
        <end position="1040"/>
    </location>
</feature>
<evidence type="ECO:0000256" key="17">
    <source>
        <dbReference type="SAM" id="MobiDB-lite"/>
    </source>
</evidence>
<dbReference type="GO" id="GO:0016459">
    <property type="term" value="C:myosin complex"/>
    <property type="evidence" value="ECO:0007669"/>
    <property type="project" value="UniProtKB-KW"/>
</dbReference>
<dbReference type="PROSITE" id="PS50002">
    <property type="entry name" value="SH3"/>
    <property type="match status" value="1"/>
</dbReference>
<feature type="compositionally biased region" description="Low complexity" evidence="17">
    <location>
        <begin position="1204"/>
        <end position="1219"/>
    </location>
</feature>
<dbReference type="Gene3D" id="1.10.10.820">
    <property type="match status" value="1"/>
</dbReference>
<feature type="compositionally biased region" description="Pro residues" evidence="17">
    <location>
        <begin position="1081"/>
        <end position="1092"/>
    </location>
</feature>
<evidence type="ECO:0000256" key="15">
    <source>
        <dbReference type="PROSITE-ProRule" id="PRU00192"/>
    </source>
</evidence>
<evidence type="ECO:0000256" key="2">
    <source>
        <dbReference type="ARBA" id="ARBA00008314"/>
    </source>
</evidence>
<name>A0A0L6V8B4_9BASI</name>
<dbReference type="InterPro" id="IPR001452">
    <property type="entry name" value="SH3_domain"/>
</dbReference>
<keyword evidence="5" id="KW-0597">Phosphoprotein</keyword>
<keyword evidence="10 16" id="KW-0518">Myosin</keyword>
<dbReference type="EMBL" id="LAVV01007147">
    <property type="protein sequence ID" value="KNZ56954.1"/>
    <property type="molecule type" value="Genomic_DNA"/>
</dbReference>
<evidence type="ECO:0000259" key="20">
    <source>
        <dbReference type="PROSITE" id="PS51757"/>
    </source>
</evidence>
<evidence type="ECO:0000256" key="16">
    <source>
        <dbReference type="PROSITE-ProRule" id="PRU00782"/>
    </source>
</evidence>
<sequence>MAPSKKAGKKSQKNDSNRGRSDNGGITKADWADSFKKKGAGVSDMTLLSTVSNDAINDNLRKRFENSEIYGKNRLEMPPHVYAVAESMYYNMMAYSTNQCVIISGESGAGKTEAAKKIMEYIAAVAGEEHGQAGKGITGVKDMVLATNPLLESFGCAKTLRNNNSSRHGKYLEIEFGPNGEPGRIVGQIDDERNFHIFYQFTKGASAQQREEYGIQDPSAYYYTSRAGCLDVPQMDDVDEWHQTLQAMQTIGLSSDEQSNILRMLATVLWLGNVQYAENDEGHAYVVDESVVEFAAYLLEVDANMVKKALTSRTMETQRGMKRGSVYEVPLNAVQAAAARDALAKAVYNNLFEWIVARVNISMKSRTSASYVIGVLDIYGFEIFEHNSFEQLCINYVNERLQQIFIELTLKKEQEEYAAEQITWTPIKFFNNKIVCDLIDEKRPPGIFAAMNDATATAHADSSAADNSFSQRTSMLASNPHFEARGNKFLIKHYAGDVLYDIQGMTDKNKDALGKDLLELVQSSSNTFITGQLFTEKIDVNSKKRPPSQGDKIKVSANALVEKLMRSQPSYIRTIKPNQSKSPTEYDSPAILHQIKYLGLQENVRIRRAGFAYRNTFEQVVQRFYLLSPATSYAGDYIWSGDSRSGCERILKDVGIAREEWQMGTTKAFIKNPETLFALEHMRDRYWHNMAGRIQRAWRNYVRYRHECATRIQRAWRNNKEGIVYLQLRDAGHQQLGGRKERRRFSLLGSRKFLGDYLNVGGMNGKTKKSALGEMLYSKMGLSSGERVIFSCKAQILVSKLGRSSKLSPRFLVLTDRAVYILITQMVPGNDGQKRSETIVERKINVSVINSVGVSHLRDDWIVLNVSNTEEQDPLLSCAFKTELITRLKQLSASLTVNIGPTISYRKKKDKMAVIKFQKDENIQRGDVYKSHTVSVPSGLPGTSVSSPFPKKKPGLVRPITSGKLLRKGGPSDNVGAVFYHHAFIRFVVLADILSAQKPKPQARPAPQARPLPGAGARAPVAPGFKSAGGPAPPPPPPLPVASNSSNRAPPPPPPPPPVASNSSSRAPPPPSGFRAAGGAPVPPPPPPPPPMTSNSSARAPVVKPSGAAPPVKAPPPPPPPPVRAPSQPEVALYLAICPFETEEEGEIALSKGDLVEVIQEADNGWWLIKKGGEQGWAPSNYLQLEPRPLAAPSRPAARPPPAVSTSTSQSSGTRSSPSIGLGLKVADSSSAPVAVMPGMGHVNGLAGILAAKRAAAAGQTGESQQIPTNSPTPSFKTGSKGAPPPPPPKLKPPTLAPKPSAAGSGPPPPVLSSKPNSRPGGSLGVGQMDLAAALAKRTGRTG</sequence>
<dbReference type="GO" id="GO:0051286">
    <property type="term" value="C:cell tip"/>
    <property type="evidence" value="ECO:0007669"/>
    <property type="project" value="TreeGrafter"/>
</dbReference>
<evidence type="ECO:0000259" key="19">
    <source>
        <dbReference type="PROSITE" id="PS51456"/>
    </source>
</evidence>
<dbReference type="PRINTS" id="PR00193">
    <property type="entry name" value="MYOSINHEAVY"/>
</dbReference>
<dbReference type="SMART" id="SM00326">
    <property type="entry name" value="SH3"/>
    <property type="match status" value="1"/>
</dbReference>
<dbReference type="Gene3D" id="1.20.120.720">
    <property type="entry name" value="Myosin VI head, motor domain, U50 subdomain"/>
    <property type="match status" value="1"/>
</dbReference>
<dbReference type="GO" id="GO:0005524">
    <property type="term" value="F:ATP binding"/>
    <property type="evidence" value="ECO:0007669"/>
    <property type="project" value="UniProtKB-UniRule"/>
</dbReference>
<dbReference type="Gene3D" id="1.20.58.530">
    <property type="match status" value="1"/>
</dbReference>
<dbReference type="GO" id="GO:0005886">
    <property type="term" value="C:plasma membrane"/>
    <property type="evidence" value="ECO:0007669"/>
    <property type="project" value="TreeGrafter"/>
</dbReference>
<feature type="region of interest" description="Disordered" evidence="17">
    <location>
        <begin position="1253"/>
        <end position="1343"/>
    </location>
</feature>
<feature type="binding site" evidence="16">
    <location>
        <begin position="105"/>
        <end position="112"/>
    </location>
    <ligand>
        <name>ATP</name>
        <dbReference type="ChEBI" id="CHEBI:30616"/>
    </ligand>
</feature>
<dbReference type="STRING" id="27349.A0A0L6V8B4"/>
<keyword evidence="3 15" id="KW-0728">SH3 domain</keyword>
<dbReference type="GO" id="GO:0007015">
    <property type="term" value="P:actin filament organization"/>
    <property type="evidence" value="ECO:0007669"/>
    <property type="project" value="TreeGrafter"/>
</dbReference>